<sequence>MAVVLQKLLKKPPSLRFIANFNNNPQTLNPTSPSPFLHQPHLTDFKPSDSIPEPPISPFQDQIKSNQFLQIYPSFSLGYFLNPIPPNGFDQLEEVVVSNEANTIWADSVKKKRKKKMNKHKYKKLRKLLRRKT</sequence>
<dbReference type="GO" id="GO:0005739">
    <property type="term" value="C:mitochondrion"/>
    <property type="evidence" value="ECO:0007669"/>
    <property type="project" value="UniProtKB-SubCell"/>
</dbReference>
<accession>A0A7J7LPM1</accession>
<dbReference type="EMBL" id="JACGCM010001275">
    <property type="protein sequence ID" value="KAF6157527.1"/>
    <property type="molecule type" value="Genomic_DNA"/>
</dbReference>
<comment type="caution">
    <text evidence="6">The sequence shown here is derived from an EMBL/GenBank/DDBJ whole genome shotgun (WGS) entry which is preliminary data.</text>
</comment>
<feature type="domain" description="Ribosomal protein mS38 C-terminal" evidence="5">
    <location>
        <begin position="105"/>
        <end position="132"/>
    </location>
</feature>
<evidence type="ECO:0000256" key="1">
    <source>
        <dbReference type="ARBA" id="ARBA00004173"/>
    </source>
</evidence>
<comment type="subcellular location">
    <subcellularLocation>
        <location evidence="1">Mitochondrion</location>
    </subcellularLocation>
</comment>
<keyword evidence="8" id="KW-1185">Reference proteome</keyword>
<name>A0A7J7LPM1_9MAGN</name>
<evidence type="ECO:0000313" key="6">
    <source>
        <dbReference type="EMBL" id="KAF6144508.1"/>
    </source>
</evidence>
<dbReference type="PANTHER" id="PTHR32035">
    <property type="entry name" value="AURORA KINASE A-INTERACTING PROTEIN"/>
    <property type="match status" value="1"/>
</dbReference>
<evidence type="ECO:0000313" key="7">
    <source>
        <dbReference type="EMBL" id="KAF6157527.1"/>
    </source>
</evidence>
<dbReference type="InterPro" id="IPR013177">
    <property type="entry name" value="Ribosomal_mS38_C"/>
</dbReference>
<evidence type="ECO:0000256" key="4">
    <source>
        <dbReference type="ARBA" id="ARBA00035682"/>
    </source>
</evidence>
<dbReference type="Proteomes" id="UP000541444">
    <property type="component" value="Unassembled WGS sequence"/>
</dbReference>
<dbReference type="OrthoDB" id="1932216at2759"/>
<dbReference type="EMBL" id="JACGCM010002118">
    <property type="protein sequence ID" value="KAF6144508.1"/>
    <property type="molecule type" value="Genomic_DNA"/>
</dbReference>
<keyword evidence="2" id="KW-0496">Mitochondrion</keyword>
<dbReference type="PANTHER" id="PTHR32035:SF3">
    <property type="entry name" value="SMALL RIBOSOMAL SUBUNIT PROTEIN MS38"/>
    <property type="match status" value="1"/>
</dbReference>
<protein>
    <recommendedName>
        <fullName evidence="4">Small ribosomal subunit protein mS38</fullName>
    </recommendedName>
</protein>
<evidence type="ECO:0000256" key="2">
    <source>
        <dbReference type="ARBA" id="ARBA00023128"/>
    </source>
</evidence>
<comment type="similarity">
    <text evidence="3">Belongs to the mitochondrion-specific ribosomal protein mS38 family.</text>
</comment>
<evidence type="ECO:0000256" key="3">
    <source>
        <dbReference type="ARBA" id="ARBA00035647"/>
    </source>
</evidence>
<evidence type="ECO:0000313" key="8">
    <source>
        <dbReference type="Proteomes" id="UP000541444"/>
    </source>
</evidence>
<evidence type="ECO:0000259" key="5">
    <source>
        <dbReference type="SMART" id="SM01155"/>
    </source>
</evidence>
<dbReference type="AlphaFoldDB" id="A0A7J7LPM1"/>
<dbReference type="Pfam" id="PF08213">
    <property type="entry name" value="COX24_C"/>
    <property type="match status" value="1"/>
</dbReference>
<dbReference type="SMART" id="SM01155">
    <property type="entry name" value="DUF1713"/>
    <property type="match status" value="1"/>
</dbReference>
<reference evidence="6 8" key="1">
    <citation type="journal article" date="2020" name="IScience">
        <title>Genome Sequencing of the Endangered Kingdonia uniflora (Circaeasteraceae, Ranunculales) Reveals Potential Mechanisms of Evolutionary Specialization.</title>
        <authorList>
            <person name="Sun Y."/>
            <person name="Deng T."/>
            <person name="Zhang A."/>
            <person name="Moore M.J."/>
            <person name="Landis J.B."/>
            <person name="Lin N."/>
            <person name="Zhang H."/>
            <person name="Zhang X."/>
            <person name="Huang J."/>
            <person name="Zhang X."/>
            <person name="Sun H."/>
            <person name="Wang H."/>
        </authorList>
    </citation>
    <scope>NUCLEOTIDE SEQUENCE [LARGE SCALE GENOMIC DNA]</scope>
    <source>
        <strain evidence="6">TB1705</strain>
        <tissue evidence="6">Leaf</tissue>
    </source>
</reference>
<organism evidence="6 8">
    <name type="scientific">Kingdonia uniflora</name>
    <dbReference type="NCBI Taxonomy" id="39325"/>
    <lineage>
        <taxon>Eukaryota</taxon>
        <taxon>Viridiplantae</taxon>
        <taxon>Streptophyta</taxon>
        <taxon>Embryophyta</taxon>
        <taxon>Tracheophyta</taxon>
        <taxon>Spermatophyta</taxon>
        <taxon>Magnoliopsida</taxon>
        <taxon>Ranunculales</taxon>
        <taxon>Circaeasteraceae</taxon>
        <taxon>Kingdonia</taxon>
    </lineage>
</organism>
<proteinExistence type="inferred from homology"/>
<gene>
    <name evidence="7" type="ORF">GIB67_004465</name>
    <name evidence="6" type="ORF">GIB67_012983</name>
</gene>